<feature type="transmembrane region" description="Helical" evidence="1">
    <location>
        <begin position="35"/>
        <end position="58"/>
    </location>
</feature>
<feature type="non-terminal residue" evidence="2">
    <location>
        <position position="1"/>
    </location>
</feature>
<feature type="transmembrane region" description="Helical" evidence="1">
    <location>
        <begin position="7"/>
        <end position="29"/>
    </location>
</feature>
<dbReference type="EMBL" id="CAJNJA010015540">
    <property type="protein sequence ID" value="CAE7363480.1"/>
    <property type="molecule type" value="Genomic_DNA"/>
</dbReference>
<evidence type="ECO:0000256" key="1">
    <source>
        <dbReference type="SAM" id="Phobius"/>
    </source>
</evidence>
<accession>A0A812QB43</accession>
<reference evidence="2" key="1">
    <citation type="submission" date="2021-02" db="EMBL/GenBank/DDBJ databases">
        <authorList>
            <person name="Dougan E. K."/>
            <person name="Rhodes N."/>
            <person name="Thang M."/>
            <person name="Chan C."/>
        </authorList>
    </citation>
    <scope>NUCLEOTIDE SEQUENCE</scope>
</reference>
<comment type="caution">
    <text evidence="2">The sequence shown here is derived from an EMBL/GenBank/DDBJ whole genome shotgun (WGS) entry which is preliminary data.</text>
</comment>
<feature type="non-terminal residue" evidence="2">
    <location>
        <position position="80"/>
    </location>
</feature>
<proteinExistence type="predicted"/>
<name>A0A812QB43_9DINO</name>
<keyword evidence="1" id="KW-0472">Membrane</keyword>
<evidence type="ECO:0000313" key="3">
    <source>
        <dbReference type="Proteomes" id="UP000601435"/>
    </source>
</evidence>
<keyword evidence="1" id="KW-0812">Transmembrane</keyword>
<sequence length="80" mass="8490">RAGQEVFTTFVALVIGSASILFTSLTGIAKVCMAGMLGGVVSVLLLYCCFPVLMMLGLGPSRVKQRALALFAWWLLAGRP</sequence>
<keyword evidence="3" id="KW-1185">Reference proteome</keyword>
<dbReference type="AlphaFoldDB" id="A0A812QB43"/>
<keyword evidence="1" id="KW-1133">Transmembrane helix</keyword>
<protein>
    <submittedName>
        <fullName evidence="2">Uncharacterized protein</fullName>
    </submittedName>
</protein>
<dbReference type="OrthoDB" id="10480537at2759"/>
<organism evidence="2 3">
    <name type="scientific">Symbiodinium necroappetens</name>
    <dbReference type="NCBI Taxonomy" id="1628268"/>
    <lineage>
        <taxon>Eukaryota</taxon>
        <taxon>Sar</taxon>
        <taxon>Alveolata</taxon>
        <taxon>Dinophyceae</taxon>
        <taxon>Suessiales</taxon>
        <taxon>Symbiodiniaceae</taxon>
        <taxon>Symbiodinium</taxon>
    </lineage>
</organism>
<dbReference type="Proteomes" id="UP000601435">
    <property type="component" value="Unassembled WGS sequence"/>
</dbReference>
<evidence type="ECO:0000313" key="2">
    <source>
        <dbReference type="EMBL" id="CAE7363480.1"/>
    </source>
</evidence>
<gene>
    <name evidence="2" type="ORF">SNEC2469_LOCUS9621</name>
</gene>